<keyword evidence="1" id="KW-0175">Coiled coil</keyword>
<keyword evidence="3" id="KW-1185">Reference proteome</keyword>
<dbReference type="Proteomes" id="UP000478052">
    <property type="component" value="Unassembled WGS sequence"/>
</dbReference>
<dbReference type="AlphaFoldDB" id="A0A6G0VPK1"/>
<evidence type="ECO:0000256" key="1">
    <source>
        <dbReference type="SAM" id="Coils"/>
    </source>
</evidence>
<name>A0A6G0VPK1_APHCR</name>
<comment type="caution">
    <text evidence="2">The sequence shown here is derived from an EMBL/GenBank/DDBJ whole genome shotgun (WGS) entry which is preliminary data.</text>
</comment>
<proteinExistence type="predicted"/>
<gene>
    <name evidence="2" type="ORF">FWK35_00030565</name>
</gene>
<dbReference type="EMBL" id="VUJU01013436">
    <property type="protein sequence ID" value="KAF0704877.1"/>
    <property type="molecule type" value="Genomic_DNA"/>
</dbReference>
<feature type="coiled-coil region" evidence="1">
    <location>
        <begin position="184"/>
        <end position="211"/>
    </location>
</feature>
<reference evidence="2 3" key="1">
    <citation type="submission" date="2019-08" db="EMBL/GenBank/DDBJ databases">
        <title>Whole genome of Aphis craccivora.</title>
        <authorList>
            <person name="Voronova N.V."/>
            <person name="Shulinski R.S."/>
            <person name="Bandarenka Y.V."/>
            <person name="Zhorov D.G."/>
            <person name="Warner D."/>
        </authorList>
    </citation>
    <scope>NUCLEOTIDE SEQUENCE [LARGE SCALE GENOMIC DNA]</scope>
    <source>
        <strain evidence="2">180601</strain>
        <tissue evidence="2">Whole Body</tissue>
    </source>
</reference>
<evidence type="ECO:0000313" key="2">
    <source>
        <dbReference type="EMBL" id="KAF0704877.1"/>
    </source>
</evidence>
<accession>A0A6G0VPK1</accession>
<dbReference type="OrthoDB" id="10481291at2759"/>
<evidence type="ECO:0000313" key="3">
    <source>
        <dbReference type="Proteomes" id="UP000478052"/>
    </source>
</evidence>
<sequence length="300" mass="34751">MSSVKLPSNWFSNIEIFKNEYMICFHTLSNLRADLTRYIEKQLFISNDSNIILLLNGKQISPLEIDDTFKEIDTLNNFQILLDKVNITKCCQGAVIANQNANIRASFGAQYVKSSGQWRHSNCLTIIKESDNIVCSWCKRLTFSIQRKCTKLKKEENTRVYFSPNKKKIVQTLQKAKAIIKKRHFRASRKIIQLENQLNKVKNEMSAFGDKELNAIFERLNISNEQSELIKEIFAAAKVKNPKNRRYSENWMMLCAISNKVSGEFKSPCSYKFLLEQKILPLPCVNTLRNHLLAIKVRCV</sequence>
<organism evidence="2 3">
    <name type="scientific">Aphis craccivora</name>
    <name type="common">Cowpea aphid</name>
    <dbReference type="NCBI Taxonomy" id="307492"/>
    <lineage>
        <taxon>Eukaryota</taxon>
        <taxon>Metazoa</taxon>
        <taxon>Ecdysozoa</taxon>
        <taxon>Arthropoda</taxon>
        <taxon>Hexapoda</taxon>
        <taxon>Insecta</taxon>
        <taxon>Pterygota</taxon>
        <taxon>Neoptera</taxon>
        <taxon>Paraneoptera</taxon>
        <taxon>Hemiptera</taxon>
        <taxon>Sternorrhyncha</taxon>
        <taxon>Aphidomorpha</taxon>
        <taxon>Aphidoidea</taxon>
        <taxon>Aphididae</taxon>
        <taxon>Aphidini</taxon>
        <taxon>Aphis</taxon>
        <taxon>Aphis</taxon>
    </lineage>
</organism>
<protein>
    <submittedName>
        <fullName evidence="2">THAP domain-containing protein 9</fullName>
    </submittedName>
</protein>